<keyword evidence="3" id="KW-1185">Reference proteome</keyword>
<feature type="region of interest" description="Disordered" evidence="1">
    <location>
        <begin position="205"/>
        <end position="253"/>
    </location>
</feature>
<dbReference type="Proteomes" id="UP000243459">
    <property type="component" value="Chromosome 3"/>
</dbReference>
<organism evidence="2 3">
    <name type="scientific">Asparagus officinalis</name>
    <name type="common">Garden asparagus</name>
    <dbReference type="NCBI Taxonomy" id="4686"/>
    <lineage>
        <taxon>Eukaryota</taxon>
        <taxon>Viridiplantae</taxon>
        <taxon>Streptophyta</taxon>
        <taxon>Embryophyta</taxon>
        <taxon>Tracheophyta</taxon>
        <taxon>Spermatophyta</taxon>
        <taxon>Magnoliopsida</taxon>
        <taxon>Liliopsida</taxon>
        <taxon>Asparagales</taxon>
        <taxon>Asparagaceae</taxon>
        <taxon>Asparagoideae</taxon>
        <taxon>Asparagus</taxon>
    </lineage>
</organism>
<dbReference type="PANTHER" id="PTHR36723:SF1">
    <property type="entry name" value="F22C12.19"/>
    <property type="match status" value="1"/>
</dbReference>
<feature type="region of interest" description="Disordered" evidence="1">
    <location>
        <begin position="498"/>
        <end position="520"/>
    </location>
</feature>
<dbReference type="PANTHER" id="PTHR36723">
    <property type="entry name" value="F22C12.19"/>
    <property type="match status" value="1"/>
</dbReference>
<gene>
    <name evidence="2" type="ORF">A4U43_C03F31550</name>
</gene>
<reference evidence="3" key="1">
    <citation type="journal article" date="2017" name="Nat. Commun.">
        <title>The asparagus genome sheds light on the origin and evolution of a young Y chromosome.</title>
        <authorList>
            <person name="Harkess A."/>
            <person name="Zhou J."/>
            <person name="Xu C."/>
            <person name="Bowers J.E."/>
            <person name="Van der Hulst R."/>
            <person name="Ayyampalayam S."/>
            <person name="Mercati F."/>
            <person name="Riccardi P."/>
            <person name="McKain M.R."/>
            <person name="Kakrana A."/>
            <person name="Tang H."/>
            <person name="Ray J."/>
            <person name="Groenendijk J."/>
            <person name="Arikit S."/>
            <person name="Mathioni S.M."/>
            <person name="Nakano M."/>
            <person name="Shan H."/>
            <person name="Telgmann-Rauber A."/>
            <person name="Kanno A."/>
            <person name="Yue Z."/>
            <person name="Chen H."/>
            <person name="Li W."/>
            <person name="Chen Y."/>
            <person name="Xu X."/>
            <person name="Zhang Y."/>
            <person name="Luo S."/>
            <person name="Chen H."/>
            <person name="Gao J."/>
            <person name="Mao Z."/>
            <person name="Pires J.C."/>
            <person name="Luo M."/>
            <person name="Kudrna D."/>
            <person name="Wing R.A."/>
            <person name="Meyers B.C."/>
            <person name="Yi K."/>
            <person name="Kong H."/>
            <person name="Lavrijsen P."/>
            <person name="Sunseri F."/>
            <person name="Falavigna A."/>
            <person name="Ye Y."/>
            <person name="Leebens-Mack J.H."/>
            <person name="Chen G."/>
        </authorList>
    </citation>
    <scope>NUCLEOTIDE SEQUENCE [LARGE SCALE GENOMIC DNA]</scope>
    <source>
        <strain evidence="3">cv. DH0086</strain>
    </source>
</reference>
<dbReference type="AlphaFoldDB" id="A0A5P1FG89"/>
<proteinExistence type="predicted"/>
<name>A0A5P1FG89_ASPOF</name>
<evidence type="ECO:0000313" key="2">
    <source>
        <dbReference type="EMBL" id="ONK76733.1"/>
    </source>
</evidence>
<evidence type="ECO:0000256" key="1">
    <source>
        <dbReference type="SAM" id="MobiDB-lite"/>
    </source>
</evidence>
<dbReference type="EMBL" id="CM007383">
    <property type="protein sequence ID" value="ONK76733.1"/>
    <property type="molecule type" value="Genomic_DNA"/>
</dbReference>
<accession>A0A5P1FG89</accession>
<protein>
    <submittedName>
        <fullName evidence="2">Uncharacterized protein</fullName>
    </submittedName>
</protein>
<feature type="region of interest" description="Disordered" evidence="1">
    <location>
        <begin position="683"/>
        <end position="702"/>
    </location>
</feature>
<dbReference type="Gramene" id="ONK76733">
    <property type="protein sequence ID" value="ONK76733"/>
    <property type="gene ID" value="A4U43_C03F31550"/>
</dbReference>
<evidence type="ECO:0000313" key="3">
    <source>
        <dbReference type="Proteomes" id="UP000243459"/>
    </source>
</evidence>
<feature type="compositionally biased region" description="Polar residues" evidence="1">
    <location>
        <begin position="244"/>
        <end position="253"/>
    </location>
</feature>
<sequence length="702" mass="77609">MGMKVFSSSSLPPWSFSHGGTCKPVLDSCRFSLPRGGGQSKWVRIERRSTSTGDDNSRLSGLEKKTFDYYDNLANQQKVDELLQDVEVLSESVLHPFSGPQSTSESHGLHCSNLVKESGASCSLESIELEPHHEHSKNQKKDDYKDNLCDQNSESEAGLRCLGNESSLADSPKPDPLCKGNEIVQDEHPRRITDDCCRGCSGYSSRCSTRGYEQGLSRSPASDVPKQGSRTRVQPVSGGDRNTVDTGRQPVSSQEILSTSTLYRPKDILEHLTLPPKLDLEDFISNLNPSQCTMGMKVFSSSSLPPWSFSHGGTCKPVLDSCRFSLPRGGGQSKWVRIERRSTSTGDDNSRLSGLEKKTFDYYDNLANQQKVDELLQDVEVLSESVLHPFSGPQSTSESHGLHCSNLVKESGASCSLESIELEPHHEHSKNQKKDDYKDNLCDQNSESEAGLRCLGNESSLADSPKPDPLCKGNEIVQDEHPRRITDDCCRGCSGYSSRCSTRGYEQGLSRSPASDVPKQGRSSELLAAASILCEIASCSHAKKAQKDTFMRAKCAFMEKKSKYLNTSSSVERTERLFLAPRNHESFKRAAIPSSRVHKLISEQQREFTHTDNVSREPVKWFVSAEAGCASSTKLEKNHTKTNNRVLHGNSIKQSGLMPSPIKVENVYGSHLKLGKEKLKASSVIFEENSTKDRSRVKSQRG</sequence>